<organism evidence="3 4">
    <name type="scientific">Ditylenchus destructor</name>
    <dbReference type="NCBI Taxonomy" id="166010"/>
    <lineage>
        <taxon>Eukaryota</taxon>
        <taxon>Metazoa</taxon>
        <taxon>Ecdysozoa</taxon>
        <taxon>Nematoda</taxon>
        <taxon>Chromadorea</taxon>
        <taxon>Rhabditida</taxon>
        <taxon>Tylenchina</taxon>
        <taxon>Tylenchomorpha</taxon>
        <taxon>Sphaerularioidea</taxon>
        <taxon>Anguinidae</taxon>
        <taxon>Anguininae</taxon>
        <taxon>Ditylenchus</taxon>
    </lineage>
</organism>
<dbReference type="EMBL" id="JAKKPZ010000006">
    <property type="protein sequence ID" value="KAI1720420.1"/>
    <property type="molecule type" value="Genomic_DNA"/>
</dbReference>
<comment type="caution">
    <text evidence="3">The sequence shown here is derived from an EMBL/GenBank/DDBJ whole genome shotgun (WGS) entry which is preliminary data.</text>
</comment>
<evidence type="ECO:0000259" key="2">
    <source>
        <dbReference type="PROSITE" id="PS50033"/>
    </source>
</evidence>
<dbReference type="GO" id="GO:0005634">
    <property type="term" value="C:nucleus"/>
    <property type="evidence" value="ECO:0007669"/>
    <property type="project" value="TreeGrafter"/>
</dbReference>
<dbReference type="InterPro" id="IPR001012">
    <property type="entry name" value="UBX_dom"/>
</dbReference>
<dbReference type="SMART" id="SM00594">
    <property type="entry name" value="UAS"/>
    <property type="match status" value="1"/>
</dbReference>
<feature type="domain" description="UBX" evidence="2">
    <location>
        <begin position="309"/>
        <end position="388"/>
    </location>
</feature>
<feature type="compositionally biased region" description="Basic and acidic residues" evidence="1">
    <location>
        <begin position="277"/>
        <end position="288"/>
    </location>
</feature>
<feature type="region of interest" description="Disordered" evidence="1">
    <location>
        <begin position="1"/>
        <end position="56"/>
    </location>
</feature>
<dbReference type="InterPro" id="IPR050730">
    <property type="entry name" value="UBX_domain-protein"/>
</dbReference>
<keyword evidence="4" id="KW-1185">Reference proteome</keyword>
<dbReference type="Pfam" id="PF21021">
    <property type="entry name" value="FAF1"/>
    <property type="match status" value="1"/>
</dbReference>
<dbReference type="Proteomes" id="UP001201812">
    <property type="component" value="Unassembled WGS sequence"/>
</dbReference>
<feature type="region of interest" description="Disordered" evidence="1">
    <location>
        <begin position="277"/>
        <end position="310"/>
    </location>
</feature>
<dbReference type="SUPFAM" id="SSF52833">
    <property type="entry name" value="Thioredoxin-like"/>
    <property type="match status" value="1"/>
</dbReference>
<reference evidence="3" key="1">
    <citation type="submission" date="2022-01" db="EMBL/GenBank/DDBJ databases">
        <title>Genome Sequence Resource for Two Populations of Ditylenchus destructor, the Migratory Endoparasitic Phytonematode.</title>
        <authorList>
            <person name="Zhang H."/>
            <person name="Lin R."/>
            <person name="Xie B."/>
        </authorList>
    </citation>
    <scope>NUCLEOTIDE SEQUENCE</scope>
    <source>
        <strain evidence="3">BazhouSP</strain>
    </source>
</reference>
<evidence type="ECO:0000313" key="3">
    <source>
        <dbReference type="EMBL" id="KAI1720420.1"/>
    </source>
</evidence>
<dbReference type="SMART" id="SM00166">
    <property type="entry name" value="UBX"/>
    <property type="match status" value="1"/>
</dbReference>
<feature type="compositionally biased region" description="Acidic residues" evidence="1">
    <location>
        <begin position="16"/>
        <end position="40"/>
    </location>
</feature>
<dbReference type="PROSITE" id="PS50033">
    <property type="entry name" value="UBX"/>
    <property type="match status" value="1"/>
</dbReference>
<evidence type="ECO:0000256" key="1">
    <source>
        <dbReference type="SAM" id="MobiDB-lite"/>
    </source>
</evidence>
<accession>A0AAD4NCU0</accession>
<dbReference type="GO" id="GO:0043130">
    <property type="term" value="F:ubiquitin binding"/>
    <property type="evidence" value="ECO:0007669"/>
    <property type="project" value="TreeGrafter"/>
</dbReference>
<dbReference type="Gene3D" id="3.10.20.90">
    <property type="entry name" value="Phosphatidylinositol 3-kinase Catalytic Subunit, Chain A, domain 1"/>
    <property type="match status" value="1"/>
</dbReference>
<protein>
    <submittedName>
        <fullName evidence="3">UBX domain-containing protein</fullName>
    </submittedName>
</protein>
<dbReference type="InterPro" id="IPR049483">
    <property type="entry name" value="FAF1_2-like_UAS"/>
</dbReference>
<evidence type="ECO:0000313" key="4">
    <source>
        <dbReference type="Proteomes" id="UP001201812"/>
    </source>
</evidence>
<dbReference type="InterPro" id="IPR036249">
    <property type="entry name" value="Thioredoxin-like_sf"/>
</dbReference>
<dbReference type="PANTHER" id="PTHR23322:SF96">
    <property type="entry name" value="FAS-ASSOCIATED FACTOR 1"/>
    <property type="match status" value="1"/>
</dbReference>
<dbReference type="GO" id="GO:0005783">
    <property type="term" value="C:endoplasmic reticulum"/>
    <property type="evidence" value="ECO:0007669"/>
    <property type="project" value="TreeGrafter"/>
</dbReference>
<gene>
    <name evidence="3" type="ORF">DdX_05811</name>
</gene>
<dbReference type="PANTHER" id="PTHR23322">
    <property type="entry name" value="FAS-ASSOCIATED PROTEIN"/>
    <property type="match status" value="1"/>
</dbReference>
<dbReference type="AlphaFoldDB" id="A0AAD4NCU0"/>
<name>A0AAD4NCU0_9BILA</name>
<dbReference type="InterPro" id="IPR029071">
    <property type="entry name" value="Ubiquitin-like_domsf"/>
</dbReference>
<dbReference type="Gene3D" id="3.40.30.10">
    <property type="entry name" value="Glutaredoxin"/>
    <property type="match status" value="1"/>
</dbReference>
<sequence>MDEEKQSSSSNVDADDHTEDLDTTTEAENDYLTDGSDDVEWIGPSNWDEPPKSSENDQIPLIPIDYTSVVEAAQNFIAVFEARYGPSPPFFQGSLQDAIAVAFGELSSPILERRPLAIYLHNDYAVASHLFAQSVMCRDDISSLLKGQFILWGWDMTYKENRQKLYEWLATENLMEVAGNLQSVHSSKYPVLVILLKDRNTIMPFTIIKGHDNAENALQKLMMSLDTFMRVKHDEAADDQKRIEREQIRQEQAEEYEKALAADRAKREEEAKKLELEREEELKHQQAKEKRKLRQAELASSLPEEPAENEKDVVSIRLRLPDGMQNTRRFRTNDSVQCLVNFVGSLGFVEDEYSIWTSDFPKKDVTSLDDLSKTFMELNWPHKEVVTIDKK</sequence>
<dbReference type="Pfam" id="PF00789">
    <property type="entry name" value="UBX"/>
    <property type="match status" value="1"/>
</dbReference>
<dbReference type="GO" id="GO:0036503">
    <property type="term" value="P:ERAD pathway"/>
    <property type="evidence" value="ECO:0007669"/>
    <property type="project" value="TreeGrafter"/>
</dbReference>
<proteinExistence type="predicted"/>
<dbReference type="SUPFAM" id="SSF54236">
    <property type="entry name" value="Ubiquitin-like"/>
    <property type="match status" value="1"/>
</dbReference>
<dbReference type="InterPro" id="IPR006577">
    <property type="entry name" value="UAS"/>
</dbReference>